<name>A0AAD5QN86_PARTN</name>
<feature type="region of interest" description="Disordered" evidence="1">
    <location>
        <begin position="1"/>
        <end position="23"/>
    </location>
</feature>
<evidence type="ECO:0000256" key="1">
    <source>
        <dbReference type="SAM" id="MobiDB-lite"/>
    </source>
</evidence>
<proteinExistence type="predicted"/>
<reference evidence="2" key="1">
    <citation type="submission" date="2021-06" db="EMBL/GenBank/DDBJ databases">
        <title>Parelaphostrongylus tenuis whole genome reference sequence.</title>
        <authorList>
            <person name="Garwood T.J."/>
            <person name="Larsen P.A."/>
            <person name="Fountain-Jones N.M."/>
            <person name="Garbe J.R."/>
            <person name="Macchietto M.G."/>
            <person name="Kania S.A."/>
            <person name="Gerhold R.W."/>
            <person name="Richards J.E."/>
            <person name="Wolf T.M."/>
        </authorList>
    </citation>
    <scope>NUCLEOTIDE SEQUENCE</scope>
    <source>
        <strain evidence="2">MNPRO001-30</strain>
        <tissue evidence="2">Meninges</tissue>
    </source>
</reference>
<sequence>MAASCLMGIGRRPDQHAQTSRTSQTFNLEFFGSRKNDLDCSMKTAPRQRENRSVIAPTLLPSQPTARELAKCDMISEDSHTKAFEMEKLSQSYTGPTPIFGRMSVLVTL</sequence>
<organism evidence="2 3">
    <name type="scientific">Parelaphostrongylus tenuis</name>
    <name type="common">Meningeal worm</name>
    <dbReference type="NCBI Taxonomy" id="148309"/>
    <lineage>
        <taxon>Eukaryota</taxon>
        <taxon>Metazoa</taxon>
        <taxon>Ecdysozoa</taxon>
        <taxon>Nematoda</taxon>
        <taxon>Chromadorea</taxon>
        <taxon>Rhabditida</taxon>
        <taxon>Rhabditina</taxon>
        <taxon>Rhabditomorpha</taxon>
        <taxon>Strongyloidea</taxon>
        <taxon>Metastrongylidae</taxon>
        <taxon>Parelaphostrongylus</taxon>
    </lineage>
</organism>
<comment type="caution">
    <text evidence="2">The sequence shown here is derived from an EMBL/GenBank/DDBJ whole genome shotgun (WGS) entry which is preliminary data.</text>
</comment>
<dbReference type="EMBL" id="JAHQIW010002841">
    <property type="protein sequence ID" value="KAJ1356547.1"/>
    <property type="molecule type" value="Genomic_DNA"/>
</dbReference>
<keyword evidence="3" id="KW-1185">Reference proteome</keyword>
<accession>A0AAD5QN86</accession>
<dbReference type="Proteomes" id="UP001196413">
    <property type="component" value="Unassembled WGS sequence"/>
</dbReference>
<evidence type="ECO:0000313" key="2">
    <source>
        <dbReference type="EMBL" id="KAJ1356547.1"/>
    </source>
</evidence>
<dbReference type="AlphaFoldDB" id="A0AAD5QN86"/>
<protein>
    <submittedName>
        <fullName evidence="2">Uncharacterized protein</fullName>
    </submittedName>
</protein>
<evidence type="ECO:0000313" key="3">
    <source>
        <dbReference type="Proteomes" id="UP001196413"/>
    </source>
</evidence>
<gene>
    <name evidence="2" type="ORF">KIN20_014277</name>
</gene>